<dbReference type="SMART" id="SM00347">
    <property type="entry name" value="HTH_MARR"/>
    <property type="match status" value="1"/>
</dbReference>
<dbReference type="InterPro" id="IPR000835">
    <property type="entry name" value="HTH_MarR-typ"/>
</dbReference>
<sequence>MDADELRAEIGASTVRFIASVVLHNQAVAQKLGLGGSDSQFLSLLRTHGPLTPGRLAELSGLTTGTVTGVIDRLERGGYVRRERDATDRRKVLVTQVPEAMAAIAEHYREQGEHLNAVLRRRDAAQLRVIADFLAEVNGAEVKGAEVQD</sequence>
<evidence type="ECO:0000313" key="3">
    <source>
        <dbReference type="Proteomes" id="UP001597145"/>
    </source>
</evidence>
<dbReference type="PANTHER" id="PTHR33164:SF106">
    <property type="entry name" value="TRANSCRIPTIONAL REGULATORY PROTEIN"/>
    <property type="match status" value="1"/>
</dbReference>
<feature type="domain" description="HTH marR-type" evidence="1">
    <location>
        <begin position="1"/>
        <end position="139"/>
    </location>
</feature>
<accession>A0ABW4FRE7</accession>
<name>A0ABW4FRE7_9PSEU</name>
<dbReference type="RefSeq" id="WP_343986198.1">
    <property type="nucleotide sequence ID" value="NZ_BAAAJG010000027.1"/>
</dbReference>
<dbReference type="EMBL" id="JBHUCP010000018">
    <property type="protein sequence ID" value="MFD1532546.1"/>
    <property type="molecule type" value="Genomic_DNA"/>
</dbReference>
<dbReference type="Gene3D" id="1.10.10.10">
    <property type="entry name" value="Winged helix-like DNA-binding domain superfamily/Winged helix DNA-binding domain"/>
    <property type="match status" value="1"/>
</dbReference>
<dbReference type="Pfam" id="PF01047">
    <property type="entry name" value="MarR"/>
    <property type="match status" value="1"/>
</dbReference>
<dbReference type="PANTHER" id="PTHR33164">
    <property type="entry name" value="TRANSCRIPTIONAL REGULATOR, MARR FAMILY"/>
    <property type="match status" value="1"/>
</dbReference>
<keyword evidence="3" id="KW-1185">Reference proteome</keyword>
<dbReference type="Proteomes" id="UP001597145">
    <property type="component" value="Unassembled WGS sequence"/>
</dbReference>
<dbReference type="InterPro" id="IPR036390">
    <property type="entry name" value="WH_DNA-bd_sf"/>
</dbReference>
<dbReference type="PROSITE" id="PS50995">
    <property type="entry name" value="HTH_MARR_2"/>
    <property type="match status" value="1"/>
</dbReference>
<evidence type="ECO:0000259" key="1">
    <source>
        <dbReference type="PROSITE" id="PS50995"/>
    </source>
</evidence>
<proteinExistence type="predicted"/>
<dbReference type="InterPro" id="IPR036388">
    <property type="entry name" value="WH-like_DNA-bd_sf"/>
</dbReference>
<comment type="caution">
    <text evidence="2">The sequence shown here is derived from an EMBL/GenBank/DDBJ whole genome shotgun (WGS) entry which is preliminary data.</text>
</comment>
<organism evidence="2 3">
    <name type="scientific">Pseudonocardia aurantiaca</name>
    <dbReference type="NCBI Taxonomy" id="75290"/>
    <lineage>
        <taxon>Bacteria</taxon>
        <taxon>Bacillati</taxon>
        <taxon>Actinomycetota</taxon>
        <taxon>Actinomycetes</taxon>
        <taxon>Pseudonocardiales</taxon>
        <taxon>Pseudonocardiaceae</taxon>
        <taxon>Pseudonocardia</taxon>
    </lineage>
</organism>
<dbReference type="PRINTS" id="PR00598">
    <property type="entry name" value="HTHMARR"/>
</dbReference>
<reference evidence="3" key="1">
    <citation type="journal article" date="2019" name="Int. J. Syst. Evol. Microbiol.">
        <title>The Global Catalogue of Microorganisms (GCM) 10K type strain sequencing project: providing services to taxonomists for standard genome sequencing and annotation.</title>
        <authorList>
            <consortium name="The Broad Institute Genomics Platform"/>
            <consortium name="The Broad Institute Genome Sequencing Center for Infectious Disease"/>
            <person name="Wu L."/>
            <person name="Ma J."/>
        </authorList>
    </citation>
    <scope>NUCLEOTIDE SEQUENCE [LARGE SCALE GENOMIC DNA]</scope>
    <source>
        <strain evidence="3">JCM 12165</strain>
    </source>
</reference>
<protein>
    <submittedName>
        <fullName evidence="2">MarR family winged helix-turn-helix transcriptional regulator</fullName>
    </submittedName>
</protein>
<evidence type="ECO:0000313" key="2">
    <source>
        <dbReference type="EMBL" id="MFD1532546.1"/>
    </source>
</evidence>
<dbReference type="SUPFAM" id="SSF46785">
    <property type="entry name" value="Winged helix' DNA-binding domain"/>
    <property type="match status" value="1"/>
</dbReference>
<dbReference type="InterPro" id="IPR039422">
    <property type="entry name" value="MarR/SlyA-like"/>
</dbReference>
<gene>
    <name evidence="2" type="ORF">ACFSCY_24270</name>
</gene>